<evidence type="ECO:0000313" key="3">
    <source>
        <dbReference type="Proteomes" id="UP001066278"/>
    </source>
</evidence>
<evidence type="ECO:0000313" key="2">
    <source>
        <dbReference type="EMBL" id="MCY9228156.1"/>
    </source>
</evidence>
<feature type="transmembrane region" description="Helical" evidence="1">
    <location>
        <begin position="56"/>
        <end position="74"/>
    </location>
</feature>
<protein>
    <recommendedName>
        <fullName evidence="4">Phage/plasmid replication protein</fullName>
    </recommendedName>
</protein>
<keyword evidence="1" id="KW-1133">Transmembrane helix</keyword>
<reference evidence="2" key="1">
    <citation type="submission" date="2022-02" db="EMBL/GenBank/DDBJ databases">
        <title>Crop Bioprotection Bacillus Genome Sequencing.</title>
        <authorList>
            <person name="Dunlap C."/>
        </authorList>
    </citation>
    <scope>NUCLEOTIDE SEQUENCE</scope>
    <source>
        <strain evidence="2">T20C13</strain>
    </source>
</reference>
<dbReference type="AlphaFoldDB" id="A0A9Q4EPV6"/>
<keyword evidence="1" id="KW-0472">Membrane</keyword>
<name>A0A9Q4EPV6_9BACI</name>
<dbReference type="Proteomes" id="UP001066278">
    <property type="component" value="Unassembled WGS sequence"/>
</dbReference>
<proteinExistence type="predicted"/>
<gene>
    <name evidence="2" type="ORF">MOE99_01935</name>
</gene>
<dbReference type="RefSeq" id="WP_003238215.1">
    <property type="nucleotide sequence ID" value="NZ_CBCSBO010000001.1"/>
</dbReference>
<evidence type="ECO:0008006" key="4">
    <source>
        <dbReference type="Google" id="ProtNLM"/>
    </source>
</evidence>
<comment type="caution">
    <text evidence="2">The sequence shown here is derived from an EMBL/GenBank/DDBJ whole genome shotgun (WGS) entry which is preliminary data.</text>
</comment>
<dbReference type="EMBL" id="JALAXJ010000002">
    <property type="protein sequence ID" value="MCY9228156.1"/>
    <property type="molecule type" value="Genomic_DNA"/>
</dbReference>
<evidence type="ECO:0000256" key="1">
    <source>
        <dbReference type="SAM" id="Phobius"/>
    </source>
</evidence>
<organism evidence="2 3">
    <name type="scientific">Bacillus inaquosorum</name>
    <dbReference type="NCBI Taxonomy" id="483913"/>
    <lineage>
        <taxon>Bacteria</taxon>
        <taxon>Bacillati</taxon>
        <taxon>Bacillota</taxon>
        <taxon>Bacilli</taxon>
        <taxon>Bacillales</taxon>
        <taxon>Bacillaceae</taxon>
        <taxon>Bacillus</taxon>
    </lineage>
</organism>
<sequence>MMFFISSFLILWLAAGFAVGMKQLYVDQLFDKDVIERLEKEADVHGRVDRFIKHRVLYIAAVTLSGFIAVYREVKTIPQRRKIRKIEKNIMKLNKAKKRRMKRR</sequence>
<keyword evidence="1" id="KW-0812">Transmembrane</keyword>
<accession>A0A9Q4EPV6</accession>